<sequence length="69" mass="8306">MSRNYKISNQTELHFISFATVYWIDVFTRSAYKDVIVDSLNYCIKYKGLEVYAWCIMLNHIHLIIEVRK</sequence>
<evidence type="ECO:0000313" key="2">
    <source>
        <dbReference type="EMBL" id="MFD2513036.1"/>
    </source>
</evidence>
<organism evidence="2 3">
    <name type="scientific">Pontibacter locisalis</name>
    <dbReference type="NCBI Taxonomy" id="1719035"/>
    <lineage>
        <taxon>Bacteria</taxon>
        <taxon>Pseudomonadati</taxon>
        <taxon>Bacteroidota</taxon>
        <taxon>Cytophagia</taxon>
        <taxon>Cytophagales</taxon>
        <taxon>Hymenobacteraceae</taxon>
        <taxon>Pontibacter</taxon>
    </lineage>
</organism>
<proteinExistence type="predicted"/>
<reference evidence="3" key="1">
    <citation type="journal article" date="2019" name="Int. J. Syst. Evol. Microbiol.">
        <title>The Global Catalogue of Microorganisms (GCM) 10K type strain sequencing project: providing services to taxonomists for standard genome sequencing and annotation.</title>
        <authorList>
            <consortium name="The Broad Institute Genomics Platform"/>
            <consortium name="The Broad Institute Genome Sequencing Center for Infectious Disease"/>
            <person name="Wu L."/>
            <person name="Ma J."/>
        </authorList>
    </citation>
    <scope>NUCLEOTIDE SEQUENCE [LARGE SCALE GENOMIC DNA]</scope>
    <source>
        <strain evidence="3">KCTC 42498</strain>
    </source>
</reference>
<feature type="domain" description="Transposase IS200-like" evidence="1">
    <location>
        <begin position="11"/>
        <end position="68"/>
    </location>
</feature>
<dbReference type="SUPFAM" id="SSF143422">
    <property type="entry name" value="Transposase IS200-like"/>
    <property type="match status" value="1"/>
</dbReference>
<dbReference type="Gene3D" id="3.30.70.1290">
    <property type="entry name" value="Transposase IS200-like"/>
    <property type="match status" value="1"/>
</dbReference>
<name>A0ABW5IIV4_9BACT</name>
<gene>
    <name evidence="2" type="ORF">ACFSRY_04105</name>
</gene>
<dbReference type="InterPro" id="IPR002686">
    <property type="entry name" value="Transposase_17"/>
</dbReference>
<keyword evidence="3" id="KW-1185">Reference proteome</keyword>
<dbReference type="EMBL" id="JBHULU010000004">
    <property type="protein sequence ID" value="MFD2513036.1"/>
    <property type="molecule type" value="Genomic_DNA"/>
</dbReference>
<dbReference type="RefSeq" id="WP_377503495.1">
    <property type="nucleotide sequence ID" value="NZ_JBHULU010000004.1"/>
</dbReference>
<evidence type="ECO:0000313" key="3">
    <source>
        <dbReference type="Proteomes" id="UP001597544"/>
    </source>
</evidence>
<dbReference type="InterPro" id="IPR036515">
    <property type="entry name" value="Transposase_17_sf"/>
</dbReference>
<protein>
    <submittedName>
        <fullName evidence="2">Transposase</fullName>
    </submittedName>
</protein>
<evidence type="ECO:0000259" key="1">
    <source>
        <dbReference type="Pfam" id="PF01797"/>
    </source>
</evidence>
<dbReference type="Proteomes" id="UP001597544">
    <property type="component" value="Unassembled WGS sequence"/>
</dbReference>
<comment type="caution">
    <text evidence="2">The sequence shown here is derived from an EMBL/GenBank/DDBJ whole genome shotgun (WGS) entry which is preliminary data.</text>
</comment>
<accession>A0ABW5IIV4</accession>
<dbReference type="Pfam" id="PF01797">
    <property type="entry name" value="Y1_Tnp"/>
    <property type="match status" value="1"/>
</dbReference>